<feature type="chain" id="PRO_5037779774" description="Calcium-binding protein" evidence="1">
    <location>
        <begin position="27"/>
        <end position="248"/>
    </location>
</feature>
<name>A0A918A521_9ACTN</name>
<evidence type="ECO:0000256" key="1">
    <source>
        <dbReference type="SAM" id="SignalP"/>
    </source>
</evidence>
<evidence type="ECO:0008006" key="4">
    <source>
        <dbReference type="Google" id="ProtNLM"/>
    </source>
</evidence>
<accession>A0A918A521</accession>
<gene>
    <name evidence="2" type="ORF">GCM10012278_23220</name>
</gene>
<feature type="signal peptide" evidence="1">
    <location>
        <begin position="1"/>
        <end position="26"/>
    </location>
</feature>
<keyword evidence="1" id="KW-0732">Signal</keyword>
<organism evidence="2 3">
    <name type="scientific">Nonomuraea glycinis</name>
    <dbReference type="NCBI Taxonomy" id="2047744"/>
    <lineage>
        <taxon>Bacteria</taxon>
        <taxon>Bacillati</taxon>
        <taxon>Actinomycetota</taxon>
        <taxon>Actinomycetes</taxon>
        <taxon>Streptosporangiales</taxon>
        <taxon>Streptosporangiaceae</taxon>
        <taxon>Nonomuraea</taxon>
    </lineage>
</organism>
<reference evidence="2" key="1">
    <citation type="journal article" date="2014" name="Int. J. Syst. Evol. Microbiol.">
        <title>Complete genome sequence of Corynebacterium casei LMG S-19264T (=DSM 44701T), isolated from a smear-ripened cheese.</title>
        <authorList>
            <consortium name="US DOE Joint Genome Institute (JGI-PGF)"/>
            <person name="Walter F."/>
            <person name="Albersmeier A."/>
            <person name="Kalinowski J."/>
            <person name="Ruckert C."/>
        </authorList>
    </citation>
    <scope>NUCLEOTIDE SEQUENCE</scope>
    <source>
        <strain evidence="2">CGMCC 4.7430</strain>
    </source>
</reference>
<keyword evidence="3" id="KW-1185">Reference proteome</keyword>
<dbReference type="EMBL" id="BMNK01000003">
    <property type="protein sequence ID" value="GGP05111.1"/>
    <property type="molecule type" value="Genomic_DNA"/>
</dbReference>
<dbReference type="RefSeq" id="WP_189138532.1">
    <property type="nucleotide sequence ID" value="NZ_BMNK01000003.1"/>
</dbReference>
<protein>
    <recommendedName>
        <fullName evidence="4">Calcium-binding protein</fullName>
    </recommendedName>
</protein>
<reference evidence="2" key="2">
    <citation type="submission" date="2020-09" db="EMBL/GenBank/DDBJ databases">
        <authorList>
            <person name="Sun Q."/>
            <person name="Zhou Y."/>
        </authorList>
    </citation>
    <scope>NUCLEOTIDE SEQUENCE</scope>
    <source>
        <strain evidence="2">CGMCC 4.7430</strain>
    </source>
</reference>
<sequence length="248" mass="27412">MRKLAVGIISALAGGTMLMSGGVATASTTTKAAPEVEIVDISPNPVVVKWGGETTASFKVNASSDVEKVELSVEPLTRGPRALAAKDVKPLEDWRFSVPFDSRDYEGKWRATAVAFDKDGKRVAADTSFFAVDIEKRRTKAATRIIGFEASPSRVFKGRSVYLSGRLLVKDGRGWDTVRNAEVSLFYRANGSSGWKWVDSDRTDRRGKFDTRTRPFKSGSYKAVYKGSFRTEGTSSDSEYVRVIRFRR</sequence>
<dbReference type="AlphaFoldDB" id="A0A918A521"/>
<proteinExistence type="predicted"/>
<evidence type="ECO:0000313" key="3">
    <source>
        <dbReference type="Proteomes" id="UP000660745"/>
    </source>
</evidence>
<dbReference type="Proteomes" id="UP000660745">
    <property type="component" value="Unassembled WGS sequence"/>
</dbReference>
<evidence type="ECO:0000313" key="2">
    <source>
        <dbReference type="EMBL" id="GGP05111.1"/>
    </source>
</evidence>
<comment type="caution">
    <text evidence="2">The sequence shown here is derived from an EMBL/GenBank/DDBJ whole genome shotgun (WGS) entry which is preliminary data.</text>
</comment>